<accession>A0A835CJN3</accession>
<dbReference type="AlphaFoldDB" id="A0A835CJN3"/>
<evidence type="ECO:0000313" key="2">
    <source>
        <dbReference type="Proteomes" id="UP000634136"/>
    </source>
</evidence>
<gene>
    <name evidence="1" type="ORF">G2W53_004803</name>
</gene>
<evidence type="ECO:0000313" key="1">
    <source>
        <dbReference type="EMBL" id="KAF7842505.1"/>
    </source>
</evidence>
<proteinExistence type="predicted"/>
<keyword evidence="2" id="KW-1185">Reference proteome</keyword>
<reference evidence="1" key="1">
    <citation type="submission" date="2020-09" db="EMBL/GenBank/DDBJ databases">
        <title>Genome-Enabled Discovery of Anthraquinone Biosynthesis in Senna tora.</title>
        <authorList>
            <person name="Kang S.-H."/>
            <person name="Pandey R.P."/>
            <person name="Lee C.-M."/>
            <person name="Sim J.-S."/>
            <person name="Jeong J.-T."/>
            <person name="Choi B.-S."/>
            <person name="Jung M."/>
            <person name="Ginzburg D."/>
            <person name="Zhao K."/>
            <person name="Won S.Y."/>
            <person name="Oh T.-J."/>
            <person name="Yu Y."/>
            <person name="Kim N.-H."/>
            <person name="Lee O.R."/>
            <person name="Lee T.-H."/>
            <person name="Bashyal P."/>
            <person name="Kim T.-S."/>
            <person name="Lee W.-H."/>
            <person name="Kawkins C."/>
            <person name="Kim C.-K."/>
            <person name="Kim J.S."/>
            <person name="Ahn B.O."/>
            <person name="Rhee S.Y."/>
            <person name="Sohng J.K."/>
        </authorList>
    </citation>
    <scope>NUCLEOTIDE SEQUENCE</scope>
    <source>
        <tissue evidence="1">Leaf</tissue>
    </source>
</reference>
<dbReference type="EMBL" id="JAAIUW010000002">
    <property type="protein sequence ID" value="KAF7842505.1"/>
    <property type="molecule type" value="Genomic_DNA"/>
</dbReference>
<name>A0A835CJN3_9FABA</name>
<comment type="caution">
    <text evidence="1">The sequence shown here is derived from an EMBL/GenBank/DDBJ whole genome shotgun (WGS) entry which is preliminary data.</text>
</comment>
<protein>
    <submittedName>
        <fullName evidence="1">Uncharacterized protein</fullName>
    </submittedName>
</protein>
<sequence>MMARTKHTRRITLMDTCYLQRMGRSPLNGGYSCNVSTLSSKSGSSVRRSNAKIVELLLFFFLSRWCLSILILPETGIEGEHTCGGGAYFSCCSTLEAMQRRLTY</sequence>
<dbReference type="Proteomes" id="UP000634136">
    <property type="component" value="Unassembled WGS sequence"/>
</dbReference>
<organism evidence="1 2">
    <name type="scientific">Senna tora</name>
    <dbReference type="NCBI Taxonomy" id="362788"/>
    <lineage>
        <taxon>Eukaryota</taxon>
        <taxon>Viridiplantae</taxon>
        <taxon>Streptophyta</taxon>
        <taxon>Embryophyta</taxon>
        <taxon>Tracheophyta</taxon>
        <taxon>Spermatophyta</taxon>
        <taxon>Magnoliopsida</taxon>
        <taxon>eudicotyledons</taxon>
        <taxon>Gunneridae</taxon>
        <taxon>Pentapetalae</taxon>
        <taxon>rosids</taxon>
        <taxon>fabids</taxon>
        <taxon>Fabales</taxon>
        <taxon>Fabaceae</taxon>
        <taxon>Caesalpinioideae</taxon>
        <taxon>Cassia clade</taxon>
        <taxon>Senna</taxon>
    </lineage>
</organism>